<keyword evidence="1" id="KW-0732">Signal</keyword>
<name>A0A6N4DZU4_9GAMM</name>
<protein>
    <recommendedName>
        <fullName evidence="4">NolW-like domain-containing protein</fullName>
    </recommendedName>
</protein>
<reference evidence="2 3" key="1">
    <citation type="submission" date="2018-01" db="EMBL/GenBank/DDBJ databases">
        <title>Novel co-symbiosis in the lucinid bivalve Phacoides pectinatus.</title>
        <authorList>
            <person name="Lim S.J."/>
            <person name="Davis B.G."/>
            <person name="Gill D.E."/>
            <person name="Engel A.S."/>
            <person name="Anderson L.C."/>
            <person name="Campbell B.J."/>
        </authorList>
    </citation>
    <scope>NUCLEOTIDE SEQUENCE [LARGE SCALE GENOMIC DNA]</scope>
    <source>
        <strain evidence="2">N3_P5</strain>
    </source>
</reference>
<sequence>MRTIPALLLLIILLSSGTHAAHPLQMIELSHRPAQELLPLIRPFLDPGGSATGTQYLLIVRTSPENLRELRRMIERLDIAQRQLLIHVRQGGTAASDGGDYGAGARIRLGEGVRIEAGTAPDGTGARTIRREIRTGGRHDTTHRIKTLEGHAAFIETGGAIPLAEYTTTFRGGVAREQTTTRFHNATSGFYVTPRLRGQEVTLELRPFLNRPGVAPGTFELQSAATVIRTRLGEWVEVGGSNTREDSHSGEILLRRHHSGARERGIHLMVEEITR</sequence>
<dbReference type="InterPro" id="IPR038591">
    <property type="entry name" value="NolW-like_sf"/>
</dbReference>
<proteinExistence type="predicted"/>
<gene>
    <name evidence="2" type="ORF">C3L24_06215</name>
</gene>
<dbReference type="Gene3D" id="3.30.1370.120">
    <property type="match status" value="1"/>
</dbReference>
<accession>A0A6N4DZU4</accession>
<dbReference type="EMBL" id="PQCO01000181">
    <property type="protein sequence ID" value="PUE02378.1"/>
    <property type="molecule type" value="Genomic_DNA"/>
</dbReference>
<dbReference type="AlphaFoldDB" id="A0A6N4DZU4"/>
<feature type="signal peptide" evidence="1">
    <location>
        <begin position="1"/>
        <end position="20"/>
    </location>
</feature>
<feature type="chain" id="PRO_5026825240" description="NolW-like domain-containing protein" evidence="1">
    <location>
        <begin position="21"/>
        <end position="275"/>
    </location>
</feature>
<evidence type="ECO:0000313" key="3">
    <source>
        <dbReference type="Proteomes" id="UP000250928"/>
    </source>
</evidence>
<organism evidence="2 3">
    <name type="scientific">Candidatus Sedimenticola endophacoides</name>
    <dbReference type="NCBI Taxonomy" id="2548426"/>
    <lineage>
        <taxon>Bacteria</taxon>
        <taxon>Pseudomonadati</taxon>
        <taxon>Pseudomonadota</taxon>
        <taxon>Gammaproteobacteria</taxon>
        <taxon>Chromatiales</taxon>
        <taxon>Sedimenticolaceae</taxon>
        <taxon>Sedimenticola</taxon>
    </lineage>
</organism>
<dbReference type="Proteomes" id="UP000250928">
    <property type="component" value="Unassembled WGS sequence"/>
</dbReference>
<evidence type="ECO:0000256" key="1">
    <source>
        <dbReference type="SAM" id="SignalP"/>
    </source>
</evidence>
<evidence type="ECO:0000313" key="2">
    <source>
        <dbReference type="EMBL" id="PUE02378.1"/>
    </source>
</evidence>
<comment type="caution">
    <text evidence="2">The sequence shown here is derived from an EMBL/GenBank/DDBJ whole genome shotgun (WGS) entry which is preliminary data.</text>
</comment>
<evidence type="ECO:0008006" key="4">
    <source>
        <dbReference type="Google" id="ProtNLM"/>
    </source>
</evidence>